<name>A0ABS4D448_9CHLR</name>
<accession>A0ABS4D448</accession>
<evidence type="ECO:0000313" key="1">
    <source>
        <dbReference type="EMBL" id="MBP1464215.1"/>
    </source>
</evidence>
<keyword evidence="2" id="KW-1185">Reference proteome</keyword>
<dbReference type="RefSeq" id="WP_135475677.1">
    <property type="nucleotide sequence ID" value="NZ_SIJK02000001.1"/>
</dbReference>
<dbReference type="Proteomes" id="UP001193081">
    <property type="component" value="Unassembled WGS sequence"/>
</dbReference>
<protein>
    <submittedName>
        <fullName evidence="1">Uncharacterized protein</fullName>
    </submittedName>
</protein>
<organism evidence="1 2">
    <name type="scientific">Candidatus Chloroploca mongolica</name>
    <dbReference type="NCBI Taxonomy" id="2528176"/>
    <lineage>
        <taxon>Bacteria</taxon>
        <taxon>Bacillati</taxon>
        <taxon>Chloroflexota</taxon>
        <taxon>Chloroflexia</taxon>
        <taxon>Chloroflexales</taxon>
        <taxon>Chloroflexineae</taxon>
        <taxon>Oscillochloridaceae</taxon>
        <taxon>Candidatus Chloroploca</taxon>
    </lineage>
</organism>
<reference evidence="1 2" key="1">
    <citation type="submission" date="2021-03" db="EMBL/GenBank/DDBJ databases">
        <authorList>
            <person name="Grouzdev D.S."/>
        </authorList>
    </citation>
    <scope>NUCLEOTIDE SEQUENCE [LARGE SCALE GENOMIC DNA]</scope>
    <source>
        <strain evidence="1 2">M50-1</strain>
    </source>
</reference>
<evidence type="ECO:0000313" key="2">
    <source>
        <dbReference type="Proteomes" id="UP001193081"/>
    </source>
</evidence>
<dbReference type="EMBL" id="SIJK02000001">
    <property type="protein sequence ID" value="MBP1464215.1"/>
    <property type="molecule type" value="Genomic_DNA"/>
</dbReference>
<sequence>MTILLETVTLPKSGAFQIDFSVAGEIVVSADDARRSVGVYVGTMLADLLHAEAPILVLKDHGIFWRVPVILSTASLGRVGAVGAIDVDTQTGELLLDERNLHEIDQNAERLAAGAAL</sequence>
<comment type="caution">
    <text evidence="1">The sequence shown here is derived from an EMBL/GenBank/DDBJ whole genome shotgun (WGS) entry which is preliminary data.</text>
</comment>
<gene>
    <name evidence="1" type="ORF">EYB53_000705</name>
</gene>
<proteinExistence type="predicted"/>